<evidence type="ECO:0000256" key="9">
    <source>
        <dbReference type="ARBA" id="ARBA00023125"/>
    </source>
</evidence>
<dbReference type="Proteomes" id="UP000640052">
    <property type="component" value="Unassembled WGS sequence"/>
</dbReference>
<evidence type="ECO:0000256" key="7">
    <source>
        <dbReference type="ARBA" id="ARBA00023014"/>
    </source>
</evidence>
<accession>A0A919QIB2</accession>
<evidence type="ECO:0000256" key="6">
    <source>
        <dbReference type="ARBA" id="ARBA00023004"/>
    </source>
</evidence>
<dbReference type="AlphaFoldDB" id="A0A919QIB2"/>
<comment type="similarity">
    <text evidence="3">Belongs to the WhiB family.</text>
</comment>
<keyword evidence="7" id="KW-0411">Iron-sulfur</keyword>
<dbReference type="PROSITE" id="PS51674">
    <property type="entry name" value="4FE4S_WBL"/>
    <property type="match status" value="1"/>
</dbReference>
<dbReference type="PANTHER" id="PTHR38839">
    <property type="entry name" value="TRANSCRIPTIONAL REGULATOR WHID-RELATED"/>
    <property type="match status" value="1"/>
</dbReference>
<dbReference type="RefSeq" id="WP_204044573.1">
    <property type="nucleotide sequence ID" value="NZ_BOOA01000067.1"/>
</dbReference>
<dbReference type="InterPro" id="IPR034768">
    <property type="entry name" value="4FE4S_WBL"/>
</dbReference>
<protein>
    <recommendedName>
        <fullName evidence="12">4Fe-4S Wbl-type domain-containing protein</fullName>
    </recommendedName>
</protein>
<dbReference type="InterPro" id="IPR003482">
    <property type="entry name" value="Whib"/>
</dbReference>
<evidence type="ECO:0000256" key="3">
    <source>
        <dbReference type="ARBA" id="ARBA00006597"/>
    </source>
</evidence>
<keyword evidence="9" id="KW-0238">DNA-binding</keyword>
<sequence length="114" mass="12276">MARTLTRSRTSSGQRLGYLSLRDALIDGLPLELAEGAACTSDPELHTGPDLFTDEPADERAAREDVAKSVCAECPARLHCLAYAMEVRPEVGVWAGYTADELAREAAGQRRDAA</sequence>
<dbReference type="GO" id="GO:0003677">
    <property type="term" value="F:DNA binding"/>
    <property type="evidence" value="ECO:0007669"/>
    <property type="project" value="UniProtKB-KW"/>
</dbReference>
<dbReference type="GO" id="GO:0005737">
    <property type="term" value="C:cytoplasm"/>
    <property type="evidence" value="ECO:0007669"/>
    <property type="project" value="UniProtKB-SubCell"/>
</dbReference>
<dbReference type="GO" id="GO:0045892">
    <property type="term" value="P:negative regulation of DNA-templated transcription"/>
    <property type="evidence" value="ECO:0007669"/>
    <property type="project" value="TreeGrafter"/>
</dbReference>
<evidence type="ECO:0000256" key="2">
    <source>
        <dbReference type="ARBA" id="ARBA00004496"/>
    </source>
</evidence>
<keyword evidence="10" id="KW-1015">Disulfide bond</keyword>
<evidence type="ECO:0000313" key="13">
    <source>
        <dbReference type="EMBL" id="GIH27930.1"/>
    </source>
</evidence>
<keyword evidence="4" id="KW-0004">4Fe-4S</keyword>
<comment type="cofactor">
    <cofactor evidence="1">
        <name>[4Fe-4S] cluster</name>
        <dbReference type="ChEBI" id="CHEBI:49883"/>
    </cofactor>
</comment>
<keyword evidence="5" id="KW-0479">Metal-binding</keyword>
<keyword evidence="6" id="KW-0408">Iron</keyword>
<evidence type="ECO:0000256" key="1">
    <source>
        <dbReference type="ARBA" id="ARBA00001966"/>
    </source>
</evidence>
<evidence type="ECO:0000256" key="5">
    <source>
        <dbReference type="ARBA" id="ARBA00022723"/>
    </source>
</evidence>
<dbReference type="Pfam" id="PF02467">
    <property type="entry name" value="Whib"/>
    <property type="match status" value="1"/>
</dbReference>
<keyword evidence="14" id="KW-1185">Reference proteome</keyword>
<name>A0A919QIB2_9ACTN</name>
<reference evidence="13" key="1">
    <citation type="submission" date="2021-01" db="EMBL/GenBank/DDBJ databases">
        <title>Whole genome shotgun sequence of Acrocarpospora phusangensis NBRC 108782.</title>
        <authorList>
            <person name="Komaki H."/>
            <person name="Tamura T."/>
        </authorList>
    </citation>
    <scope>NUCLEOTIDE SEQUENCE</scope>
    <source>
        <strain evidence="13">NBRC 108782</strain>
    </source>
</reference>
<evidence type="ECO:0000256" key="10">
    <source>
        <dbReference type="ARBA" id="ARBA00023157"/>
    </source>
</evidence>
<evidence type="ECO:0000256" key="8">
    <source>
        <dbReference type="ARBA" id="ARBA00023015"/>
    </source>
</evidence>
<keyword evidence="11" id="KW-0804">Transcription</keyword>
<evidence type="ECO:0000313" key="14">
    <source>
        <dbReference type="Proteomes" id="UP000640052"/>
    </source>
</evidence>
<dbReference type="GO" id="GO:0046872">
    <property type="term" value="F:metal ion binding"/>
    <property type="evidence" value="ECO:0007669"/>
    <property type="project" value="UniProtKB-KW"/>
</dbReference>
<dbReference type="GO" id="GO:0051539">
    <property type="term" value="F:4 iron, 4 sulfur cluster binding"/>
    <property type="evidence" value="ECO:0007669"/>
    <property type="project" value="UniProtKB-KW"/>
</dbReference>
<comment type="subcellular location">
    <subcellularLocation>
        <location evidence="2">Cytoplasm</location>
    </subcellularLocation>
</comment>
<evidence type="ECO:0000256" key="11">
    <source>
        <dbReference type="ARBA" id="ARBA00023163"/>
    </source>
</evidence>
<dbReference type="GO" id="GO:0047134">
    <property type="term" value="F:protein-disulfide reductase [NAD(P)H] activity"/>
    <property type="evidence" value="ECO:0007669"/>
    <property type="project" value="TreeGrafter"/>
</dbReference>
<gene>
    <name evidence="13" type="ORF">Aph01nite_62400</name>
</gene>
<keyword evidence="8" id="KW-0805">Transcription regulation</keyword>
<dbReference type="GO" id="GO:0045454">
    <property type="term" value="P:cell redox homeostasis"/>
    <property type="evidence" value="ECO:0007669"/>
    <property type="project" value="TreeGrafter"/>
</dbReference>
<proteinExistence type="inferred from homology"/>
<organism evidence="13 14">
    <name type="scientific">Acrocarpospora phusangensis</name>
    <dbReference type="NCBI Taxonomy" id="1070424"/>
    <lineage>
        <taxon>Bacteria</taxon>
        <taxon>Bacillati</taxon>
        <taxon>Actinomycetota</taxon>
        <taxon>Actinomycetes</taxon>
        <taxon>Streptosporangiales</taxon>
        <taxon>Streptosporangiaceae</taxon>
        <taxon>Acrocarpospora</taxon>
    </lineage>
</organism>
<comment type="caution">
    <text evidence="13">The sequence shown here is derived from an EMBL/GenBank/DDBJ whole genome shotgun (WGS) entry which is preliminary data.</text>
</comment>
<feature type="domain" description="4Fe-4S Wbl-type" evidence="12">
    <location>
        <begin position="38"/>
        <end position="104"/>
    </location>
</feature>
<evidence type="ECO:0000256" key="4">
    <source>
        <dbReference type="ARBA" id="ARBA00022485"/>
    </source>
</evidence>
<evidence type="ECO:0000259" key="12">
    <source>
        <dbReference type="PROSITE" id="PS51674"/>
    </source>
</evidence>
<dbReference type="EMBL" id="BOOA01000067">
    <property type="protein sequence ID" value="GIH27930.1"/>
    <property type="molecule type" value="Genomic_DNA"/>
</dbReference>